<dbReference type="EMBL" id="PGCI01000805">
    <property type="protein sequence ID" value="PLW15133.1"/>
    <property type="molecule type" value="Genomic_DNA"/>
</dbReference>
<dbReference type="Proteomes" id="UP000235392">
    <property type="component" value="Unassembled WGS sequence"/>
</dbReference>
<evidence type="ECO:0000313" key="2">
    <source>
        <dbReference type="Proteomes" id="UP000235392"/>
    </source>
</evidence>
<comment type="caution">
    <text evidence="1">The sequence shown here is derived from an EMBL/GenBank/DDBJ whole genome shotgun (WGS) entry which is preliminary data.</text>
</comment>
<evidence type="ECO:0000313" key="1">
    <source>
        <dbReference type="EMBL" id="PLW15133.1"/>
    </source>
</evidence>
<name>A0A2N5SPG2_9BASI</name>
<dbReference type="AlphaFoldDB" id="A0A2N5SPG2"/>
<organism evidence="1 2">
    <name type="scientific">Puccinia coronata f. sp. avenae</name>
    <dbReference type="NCBI Taxonomy" id="200324"/>
    <lineage>
        <taxon>Eukaryota</taxon>
        <taxon>Fungi</taxon>
        <taxon>Dikarya</taxon>
        <taxon>Basidiomycota</taxon>
        <taxon>Pucciniomycotina</taxon>
        <taxon>Pucciniomycetes</taxon>
        <taxon>Pucciniales</taxon>
        <taxon>Pucciniaceae</taxon>
        <taxon>Puccinia</taxon>
    </lineage>
</organism>
<reference evidence="1 2" key="1">
    <citation type="submission" date="2017-11" db="EMBL/GenBank/DDBJ databases">
        <title>De novo assembly and phasing of dikaryotic genomes from two isolates of Puccinia coronata f. sp. avenae, the causal agent of oat crown rust.</title>
        <authorList>
            <person name="Miller M.E."/>
            <person name="Zhang Y."/>
            <person name="Omidvar V."/>
            <person name="Sperschneider J."/>
            <person name="Schwessinger B."/>
            <person name="Raley C."/>
            <person name="Palmer J.M."/>
            <person name="Garnica D."/>
            <person name="Upadhyaya N."/>
            <person name="Rathjen J."/>
            <person name="Taylor J.M."/>
            <person name="Park R.F."/>
            <person name="Dodds P.N."/>
            <person name="Hirsch C.D."/>
            <person name="Kianian S.F."/>
            <person name="Figueroa M."/>
        </authorList>
    </citation>
    <scope>NUCLEOTIDE SEQUENCE [LARGE SCALE GENOMIC DNA]</scope>
    <source>
        <strain evidence="1">12SD80</strain>
    </source>
</reference>
<sequence>MRYRRFVSSTSATQAELSHTASNNRSNTAVQAVLKQPCLTGGRTGTVRPKHLPAGWTGLSDQFLGPVGQDQPGPVGQICLTSWLLFWSDSARPTTARTAVFDRLMPAVPPCSKLTAFVIHRHL</sequence>
<accession>A0A2N5SPG2</accession>
<protein>
    <submittedName>
        <fullName evidence="1">Uncharacterized protein</fullName>
    </submittedName>
</protein>
<gene>
    <name evidence="1" type="ORF">PCASD_23219</name>
</gene>
<proteinExistence type="predicted"/>